<comment type="catalytic activity">
    <reaction evidence="10">
        <text>a primary alcohol + NAD(+) = an aldehyde + NADH + H(+)</text>
        <dbReference type="Rhea" id="RHEA:10736"/>
        <dbReference type="ChEBI" id="CHEBI:15378"/>
        <dbReference type="ChEBI" id="CHEBI:15734"/>
        <dbReference type="ChEBI" id="CHEBI:17478"/>
        <dbReference type="ChEBI" id="CHEBI:57540"/>
        <dbReference type="ChEBI" id="CHEBI:57945"/>
        <dbReference type="EC" id="1.1.1.1"/>
    </reaction>
</comment>
<evidence type="ECO:0000256" key="9">
    <source>
        <dbReference type="ARBA" id="ARBA00049164"/>
    </source>
</evidence>
<name>A0AAU7ASL4_9ACTN</name>
<evidence type="ECO:0000256" key="10">
    <source>
        <dbReference type="ARBA" id="ARBA00049243"/>
    </source>
</evidence>
<dbReference type="PANTHER" id="PTHR42940:SF7">
    <property type="entry name" value="ALCOHOL DEHYDROGENASE-LIKE N-TERMINAL DOMAIN-CONTAINING PROTEIN"/>
    <property type="match status" value="1"/>
</dbReference>
<reference evidence="13" key="1">
    <citation type="submission" date="2022-12" db="EMBL/GenBank/DDBJ databases">
        <title>Paraconexibacter alkalitolerans sp. nov. and Baekduia alba sp. nov., isolated from soil and emended description of the genera Paraconexibacter (Chun et al., 2020) and Baekduia (An et al., 2020).</title>
        <authorList>
            <person name="Vieira S."/>
            <person name="Huber K.J."/>
            <person name="Geppert A."/>
            <person name="Wolf J."/>
            <person name="Neumann-Schaal M."/>
            <person name="Muesken M."/>
            <person name="Overmann J."/>
        </authorList>
    </citation>
    <scope>NUCLEOTIDE SEQUENCE</scope>
    <source>
        <strain evidence="13">AEG42_29</strain>
    </source>
</reference>
<evidence type="ECO:0000256" key="2">
    <source>
        <dbReference type="ARBA" id="ARBA00008072"/>
    </source>
</evidence>
<organism evidence="13">
    <name type="scientific">Paraconexibacter sp. AEG42_29</name>
    <dbReference type="NCBI Taxonomy" id="2997339"/>
    <lineage>
        <taxon>Bacteria</taxon>
        <taxon>Bacillati</taxon>
        <taxon>Actinomycetota</taxon>
        <taxon>Thermoleophilia</taxon>
        <taxon>Solirubrobacterales</taxon>
        <taxon>Paraconexibacteraceae</taxon>
        <taxon>Paraconexibacter</taxon>
    </lineage>
</organism>
<dbReference type="SUPFAM" id="SSF51735">
    <property type="entry name" value="NAD(P)-binding Rossmann-fold domains"/>
    <property type="match status" value="1"/>
</dbReference>
<dbReference type="RefSeq" id="WP_354700913.1">
    <property type="nucleotide sequence ID" value="NZ_CP114014.1"/>
</dbReference>
<keyword evidence="6 11" id="KW-0862">Zinc</keyword>
<sequence length="339" mass="34805">MATMRAVQISEAGGPMQLVEREVPVPGAREVRVRVQACGVCHSDVFAVTGGYPGVTFPIVPGHEIAGVIDEVGHDVGSWKVGQRVGVGWFGGNCGHCEPCRRGNFIACQNTGIPGVTFDGGYADHVVVPATALALIPDDLSAEDAAPLLCAGVTTFNALRRSDARGGDTVAVLGVGGLGHLGIQFARRLGFRTVAIARGTAKEELARELGAHHYIDSTQEDPSEALQALGGATVILATASNADAQAAAVGGLAPNGRLIIVGASMDPLGVPPAAFIGGSTGIVGHASGTSQDSQDTLAFSELADVRPMIETMPLEEAQAAYDKMMAGDARFRMVLLTGS</sequence>
<dbReference type="InterPro" id="IPR011032">
    <property type="entry name" value="GroES-like_sf"/>
</dbReference>
<proteinExistence type="inferred from homology"/>
<dbReference type="SMART" id="SM00829">
    <property type="entry name" value="PKS_ER"/>
    <property type="match status" value="1"/>
</dbReference>
<evidence type="ECO:0000256" key="11">
    <source>
        <dbReference type="RuleBase" id="RU361277"/>
    </source>
</evidence>
<dbReference type="KEGG" id="parq:DSM112329_01206"/>
<feature type="domain" description="Enoyl reductase (ER)" evidence="12">
    <location>
        <begin position="13"/>
        <end position="335"/>
    </location>
</feature>
<accession>A0AAU7ASL4</accession>
<dbReference type="FunFam" id="3.40.50.720:FF:000039">
    <property type="entry name" value="Alcohol dehydrogenase AdhP"/>
    <property type="match status" value="1"/>
</dbReference>
<dbReference type="GO" id="GO:0008270">
    <property type="term" value="F:zinc ion binding"/>
    <property type="evidence" value="ECO:0007669"/>
    <property type="project" value="InterPro"/>
</dbReference>
<comment type="similarity">
    <text evidence="2 11">Belongs to the zinc-containing alcohol dehydrogenase family.</text>
</comment>
<dbReference type="AlphaFoldDB" id="A0AAU7ASL4"/>
<dbReference type="Gene3D" id="3.40.50.720">
    <property type="entry name" value="NAD(P)-binding Rossmann-like Domain"/>
    <property type="match status" value="1"/>
</dbReference>
<dbReference type="SUPFAM" id="SSF50129">
    <property type="entry name" value="GroES-like"/>
    <property type="match status" value="1"/>
</dbReference>
<dbReference type="Gene3D" id="3.90.180.10">
    <property type="entry name" value="Medium-chain alcohol dehydrogenases, catalytic domain"/>
    <property type="match status" value="1"/>
</dbReference>
<dbReference type="Pfam" id="PF00107">
    <property type="entry name" value="ADH_zinc_N"/>
    <property type="match status" value="1"/>
</dbReference>
<dbReference type="GO" id="GO:0005737">
    <property type="term" value="C:cytoplasm"/>
    <property type="evidence" value="ECO:0007669"/>
    <property type="project" value="TreeGrafter"/>
</dbReference>
<evidence type="ECO:0000256" key="5">
    <source>
        <dbReference type="ARBA" id="ARBA00022723"/>
    </source>
</evidence>
<dbReference type="EMBL" id="CP114014">
    <property type="protein sequence ID" value="XAY04373.1"/>
    <property type="molecule type" value="Genomic_DNA"/>
</dbReference>
<evidence type="ECO:0000256" key="8">
    <source>
        <dbReference type="ARBA" id="ARBA00023027"/>
    </source>
</evidence>
<comment type="cofactor">
    <cofactor evidence="1 11">
        <name>Zn(2+)</name>
        <dbReference type="ChEBI" id="CHEBI:29105"/>
    </cofactor>
</comment>
<protein>
    <recommendedName>
        <fullName evidence="4">Alcohol dehydrogenase</fullName>
        <ecNumber evidence="3">1.1.1.1</ecNumber>
    </recommendedName>
</protein>
<evidence type="ECO:0000259" key="12">
    <source>
        <dbReference type="SMART" id="SM00829"/>
    </source>
</evidence>
<gene>
    <name evidence="13" type="ORF">DSM112329_01206</name>
</gene>
<dbReference type="PANTHER" id="PTHR42940">
    <property type="entry name" value="ALCOHOL DEHYDROGENASE 1-RELATED"/>
    <property type="match status" value="1"/>
</dbReference>
<evidence type="ECO:0000256" key="6">
    <source>
        <dbReference type="ARBA" id="ARBA00022833"/>
    </source>
</evidence>
<dbReference type="InterPro" id="IPR036291">
    <property type="entry name" value="NAD(P)-bd_dom_sf"/>
</dbReference>
<dbReference type="InterPro" id="IPR013154">
    <property type="entry name" value="ADH-like_N"/>
</dbReference>
<keyword evidence="7 13" id="KW-0560">Oxidoreductase</keyword>
<dbReference type="InterPro" id="IPR002328">
    <property type="entry name" value="ADH_Zn_CS"/>
</dbReference>
<dbReference type="GO" id="GO:0004022">
    <property type="term" value="F:alcohol dehydrogenase (NAD+) activity"/>
    <property type="evidence" value="ECO:0007669"/>
    <property type="project" value="UniProtKB-EC"/>
</dbReference>
<dbReference type="InterPro" id="IPR013149">
    <property type="entry name" value="ADH-like_C"/>
</dbReference>
<dbReference type="PROSITE" id="PS00059">
    <property type="entry name" value="ADH_ZINC"/>
    <property type="match status" value="1"/>
</dbReference>
<comment type="catalytic activity">
    <reaction evidence="9">
        <text>a secondary alcohol + NAD(+) = a ketone + NADH + H(+)</text>
        <dbReference type="Rhea" id="RHEA:10740"/>
        <dbReference type="ChEBI" id="CHEBI:15378"/>
        <dbReference type="ChEBI" id="CHEBI:17087"/>
        <dbReference type="ChEBI" id="CHEBI:35681"/>
        <dbReference type="ChEBI" id="CHEBI:57540"/>
        <dbReference type="ChEBI" id="CHEBI:57945"/>
        <dbReference type="EC" id="1.1.1.1"/>
    </reaction>
</comment>
<evidence type="ECO:0000256" key="7">
    <source>
        <dbReference type="ARBA" id="ARBA00023002"/>
    </source>
</evidence>
<dbReference type="EC" id="1.1.1.1" evidence="3"/>
<dbReference type="CDD" id="cd08296">
    <property type="entry name" value="CAD_like"/>
    <property type="match status" value="1"/>
</dbReference>
<keyword evidence="8" id="KW-0520">NAD</keyword>
<dbReference type="InterPro" id="IPR020843">
    <property type="entry name" value="ER"/>
</dbReference>
<evidence type="ECO:0000256" key="3">
    <source>
        <dbReference type="ARBA" id="ARBA00013190"/>
    </source>
</evidence>
<evidence type="ECO:0000313" key="13">
    <source>
        <dbReference type="EMBL" id="XAY04373.1"/>
    </source>
</evidence>
<evidence type="ECO:0000256" key="1">
    <source>
        <dbReference type="ARBA" id="ARBA00001947"/>
    </source>
</evidence>
<keyword evidence="5 11" id="KW-0479">Metal-binding</keyword>
<evidence type="ECO:0000256" key="4">
    <source>
        <dbReference type="ARBA" id="ARBA00016352"/>
    </source>
</evidence>
<dbReference type="Pfam" id="PF08240">
    <property type="entry name" value="ADH_N"/>
    <property type="match status" value="1"/>
</dbReference>